<keyword evidence="1" id="KW-0805">Transcription regulation</keyword>
<dbReference type="EMBL" id="QLTT01000011">
    <property type="protein sequence ID" value="RAS60817.1"/>
    <property type="molecule type" value="Genomic_DNA"/>
</dbReference>
<dbReference type="PANTHER" id="PTHR44688:SF16">
    <property type="entry name" value="DNA-BINDING TRANSCRIPTIONAL ACTIVATOR DEVR_DOSR"/>
    <property type="match status" value="1"/>
</dbReference>
<dbReference type="CDD" id="cd06170">
    <property type="entry name" value="LuxR_C_like"/>
    <property type="match status" value="2"/>
</dbReference>
<dbReference type="AlphaFoldDB" id="A0A316IA73"/>
<dbReference type="SUPFAM" id="SSF46894">
    <property type="entry name" value="C-terminal effector domain of the bipartite response regulators"/>
    <property type="match status" value="2"/>
</dbReference>
<keyword evidence="2 5" id="KW-0238">DNA-binding</keyword>
<evidence type="ECO:0000256" key="3">
    <source>
        <dbReference type="ARBA" id="ARBA00023163"/>
    </source>
</evidence>
<gene>
    <name evidence="6" type="ORF">C8D87_111236</name>
    <name evidence="5" type="ORF">C8D88_102609</name>
</gene>
<feature type="domain" description="HTH luxR-type" evidence="4">
    <location>
        <begin position="172"/>
        <end position="237"/>
    </location>
</feature>
<dbReference type="InterPro" id="IPR016032">
    <property type="entry name" value="Sig_transdc_resp-reg_C-effctor"/>
</dbReference>
<evidence type="ECO:0000313" key="8">
    <source>
        <dbReference type="Proteomes" id="UP000248714"/>
    </source>
</evidence>
<dbReference type="Gene3D" id="1.10.10.10">
    <property type="entry name" value="Winged helix-like DNA-binding domain superfamily/Winged helix DNA-binding domain"/>
    <property type="match status" value="2"/>
</dbReference>
<dbReference type="EMBL" id="QGHB01000002">
    <property type="protein sequence ID" value="PWK89336.1"/>
    <property type="molecule type" value="Genomic_DNA"/>
</dbReference>
<dbReference type="GO" id="GO:0006355">
    <property type="term" value="P:regulation of DNA-templated transcription"/>
    <property type="evidence" value="ECO:0007669"/>
    <property type="project" value="InterPro"/>
</dbReference>
<keyword evidence="8" id="KW-1185">Reference proteome</keyword>
<evidence type="ECO:0000313" key="5">
    <source>
        <dbReference type="EMBL" id="PWK89336.1"/>
    </source>
</evidence>
<organism evidence="5 7">
    <name type="scientific">Lentzea atacamensis</name>
    <dbReference type="NCBI Taxonomy" id="531938"/>
    <lineage>
        <taxon>Bacteria</taxon>
        <taxon>Bacillati</taxon>
        <taxon>Actinomycetota</taxon>
        <taxon>Actinomycetes</taxon>
        <taxon>Pseudonocardiales</taxon>
        <taxon>Pseudonocardiaceae</taxon>
        <taxon>Lentzea</taxon>
    </lineage>
</organism>
<accession>A0A316IA73</accession>
<sequence>MPKGVRSTRIAVHSWERLTADAVATWLDALPGWLVVGTACSVEDLALLCRLRPPDVVVGQLEPDLVPDFPLVPLCPAWGLAALRASLEHVPLVPLRRVAPGALTDREMEVLAYVCSGQSAALVASALRLSPHTVVNYKRRIFAKLEVQSRVQAAAVVARLGLVRAPCSGVVARENVPTLTHREQDILSSIARGESVRQTAHALGIAVKTVESEQRQLFFKLRVHNRAQALAEAQRLGLLT</sequence>
<dbReference type="Proteomes" id="UP000246005">
    <property type="component" value="Unassembled WGS sequence"/>
</dbReference>
<protein>
    <submittedName>
        <fullName evidence="5">DNA-binding NarL/FixJ family response regulator</fullName>
    </submittedName>
</protein>
<dbReference type="OrthoDB" id="27092at2"/>
<dbReference type="Pfam" id="PF00196">
    <property type="entry name" value="GerE"/>
    <property type="match status" value="2"/>
</dbReference>
<dbReference type="GO" id="GO:0003677">
    <property type="term" value="F:DNA binding"/>
    <property type="evidence" value="ECO:0007669"/>
    <property type="project" value="UniProtKB-KW"/>
</dbReference>
<dbReference type="InterPro" id="IPR000792">
    <property type="entry name" value="Tscrpt_reg_LuxR_C"/>
</dbReference>
<reference evidence="5 7" key="1">
    <citation type="submission" date="2018-05" db="EMBL/GenBank/DDBJ databases">
        <title>Genomic Encyclopedia of Type Strains, Phase IV (KMG-IV): sequencing the most valuable type-strain genomes for metagenomic binning, comparative biology and taxonomic classification.</title>
        <authorList>
            <person name="Goeker M."/>
        </authorList>
    </citation>
    <scope>NUCLEOTIDE SEQUENCE [LARGE SCALE GENOMIC DNA]</scope>
    <source>
        <strain evidence="6 8">DSM 45479</strain>
        <strain evidence="5 7">DSM 45480</strain>
    </source>
</reference>
<proteinExistence type="predicted"/>
<dbReference type="InterPro" id="IPR036388">
    <property type="entry name" value="WH-like_DNA-bd_sf"/>
</dbReference>
<name>A0A316IA73_9PSEU</name>
<dbReference type="SMART" id="SM00421">
    <property type="entry name" value="HTH_LUXR"/>
    <property type="match status" value="2"/>
</dbReference>
<evidence type="ECO:0000313" key="6">
    <source>
        <dbReference type="EMBL" id="RAS60817.1"/>
    </source>
</evidence>
<dbReference type="PANTHER" id="PTHR44688">
    <property type="entry name" value="DNA-BINDING TRANSCRIPTIONAL ACTIVATOR DEVR_DOSR"/>
    <property type="match status" value="1"/>
</dbReference>
<dbReference type="PROSITE" id="PS00622">
    <property type="entry name" value="HTH_LUXR_1"/>
    <property type="match status" value="1"/>
</dbReference>
<dbReference type="PRINTS" id="PR00038">
    <property type="entry name" value="HTHLUXR"/>
</dbReference>
<dbReference type="Proteomes" id="UP000248714">
    <property type="component" value="Unassembled WGS sequence"/>
</dbReference>
<evidence type="ECO:0000259" key="4">
    <source>
        <dbReference type="PROSITE" id="PS50043"/>
    </source>
</evidence>
<comment type="caution">
    <text evidence="5">The sequence shown here is derived from an EMBL/GenBank/DDBJ whole genome shotgun (WGS) entry which is preliminary data.</text>
</comment>
<dbReference type="PROSITE" id="PS50043">
    <property type="entry name" value="HTH_LUXR_2"/>
    <property type="match status" value="2"/>
</dbReference>
<keyword evidence="3" id="KW-0804">Transcription</keyword>
<evidence type="ECO:0000313" key="7">
    <source>
        <dbReference type="Proteomes" id="UP000246005"/>
    </source>
</evidence>
<evidence type="ECO:0000256" key="1">
    <source>
        <dbReference type="ARBA" id="ARBA00023015"/>
    </source>
</evidence>
<feature type="domain" description="HTH luxR-type" evidence="4">
    <location>
        <begin position="96"/>
        <end position="161"/>
    </location>
</feature>
<evidence type="ECO:0000256" key="2">
    <source>
        <dbReference type="ARBA" id="ARBA00023125"/>
    </source>
</evidence>